<evidence type="ECO:0000256" key="6">
    <source>
        <dbReference type="ARBA" id="ARBA00048273"/>
    </source>
</evidence>
<dbReference type="Proteomes" id="UP000184550">
    <property type="component" value="Unassembled WGS sequence"/>
</dbReference>
<gene>
    <name evidence="11" type="primary">gloA</name>
    <name evidence="11" type="ORF">PL8927_880012</name>
</gene>
<reference evidence="11" key="1">
    <citation type="submission" date="2019-10" db="EMBL/GenBank/DDBJ databases">
        <authorList>
            <consortium name="Genoscope - CEA"/>
            <person name="William W."/>
        </authorList>
    </citation>
    <scope>NUCLEOTIDE SEQUENCE [LARGE SCALE GENOMIC DNA]</scope>
    <source>
        <strain evidence="11">BBR_PRJEB10992</strain>
    </source>
</reference>
<comment type="caution">
    <text evidence="11">The sequence shown here is derived from an EMBL/GenBank/DDBJ whole genome shotgun (WGS) entry which is preliminary data.</text>
</comment>
<dbReference type="GO" id="GO:0005737">
    <property type="term" value="C:cytoplasm"/>
    <property type="evidence" value="ECO:0007669"/>
    <property type="project" value="TreeGrafter"/>
</dbReference>
<dbReference type="InterPro" id="IPR029068">
    <property type="entry name" value="Glyas_Bleomycin-R_OHBP_Dase"/>
</dbReference>
<comment type="pathway">
    <text evidence="1 9">Secondary metabolite metabolism; methylglyoxal degradation; (R)-lactate from methylglyoxal: step 1/2.</text>
</comment>
<dbReference type="RefSeq" id="WP_083626805.1">
    <property type="nucleotide sequence ID" value="NZ_LR734886.1"/>
</dbReference>
<evidence type="ECO:0000256" key="9">
    <source>
        <dbReference type="RuleBase" id="RU361179"/>
    </source>
</evidence>
<protein>
    <recommendedName>
        <fullName evidence="3 9">Lactoylglutathione lyase</fullName>
        <ecNumber evidence="3 9">4.4.1.5</ecNumber>
    </recommendedName>
    <alternativeName>
        <fullName evidence="9">Glyoxalase I</fullName>
    </alternativeName>
</protein>
<evidence type="ECO:0000256" key="7">
    <source>
        <dbReference type="PIRSR" id="PIRSR604361-1"/>
    </source>
</evidence>
<evidence type="ECO:0000313" key="11">
    <source>
        <dbReference type="EMBL" id="VXD25461.1"/>
    </source>
</evidence>
<dbReference type="Gene3D" id="3.10.180.10">
    <property type="entry name" value="2,3-Dihydroxybiphenyl 1,2-Dioxygenase, domain 1"/>
    <property type="match status" value="1"/>
</dbReference>
<comment type="catalytic activity">
    <reaction evidence="6 9">
        <text>(R)-S-lactoylglutathione = methylglyoxal + glutathione</text>
        <dbReference type="Rhea" id="RHEA:19069"/>
        <dbReference type="ChEBI" id="CHEBI:17158"/>
        <dbReference type="ChEBI" id="CHEBI:57474"/>
        <dbReference type="ChEBI" id="CHEBI:57925"/>
        <dbReference type="EC" id="4.4.1.5"/>
    </reaction>
</comment>
<feature type="binding site" evidence="8">
    <location>
        <position position="56"/>
    </location>
    <ligand>
        <name>Zn(2+)</name>
        <dbReference type="ChEBI" id="CHEBI:29105"/>
        <note>ligand shared between dimeric partners</note>
    </ligand>
</feature>
<feature type="domain" description="VOC" evidence="10">
    <location>
        <begin position="2"/>
        <end position="126"/>
    </location>
</feature>
<keyword evidence="12" id="KW-1185">Reference proteome</keyword>
<dbReference type="SUPFAM" id="SSF54593">
    <property type="entry name" value="Glyoxalase/Bleomycin resistance protein/Dihydroxybiphenyl dioxygenase"/>
    <property type="match status" value="1"/>
</dbReference>
<evidence type="ECO:0000259" key="10">
    <source>
        <dbReference type="PROSITE" id="PS51819"/>
    </source>
</evidence>
<name>A0A7Z9C1Q8_9CYAN</name>
<evidence type="ECO:0000256" key="3">
    <source>
        <dbReference type="ARBA" id="ARBA00012081"/>
    </source>
</evidence>
<comment type="function">
    <text evidence="9">Catalyzes the conversion of hemimercaptal, formed from methylglyoxal and glutathione, to S-lactoylglutathione.</text>
</comment>
<organism evidence="11 12">
    <name type="scientific">Planktothrix serta PCC 8927</name>
    <dbReference type="NCBI Taxonomy" id="671068"/>
    <lineage>
        <taxon>Bacteria</taxon>
        <taxon>Bacillati</taxon>
        <taxon>Cyanobacteriota</taxon>
        <taxon>Cyanophyceae</taxon>
        <taxon>Oscillatoriophycideae</taxon>
        <taxon>Oscillatoriales</taxon>
        <taxon>Microcoleaceae</taxon>
        <taxon>Planktothrix</taxon>
    </lineage>
</organism>
<dbReference type="UniPathway" id="UPA00619">
    <property type="reaction ID" value="UER00675"/>
</dbReference>
<dbReference type="GO" id="GO:0004462">
    <property type="term" value="F:lactoylglutathione lyase activity"/>
    <property type="evidence" value="ECO:0007669"/>
    <property type="project" value="UniProtKB-UniRule"/>
</dbReference>
<evidence type="ECO:0000256" key="1">
    <source>
        <dbReference type="ARBA" id="ARBA00005008"/>
    </source>
</evidence>
<dbReference type="AlphaFoldDB" id="A0A7Z9C1Q8"/>
<keyword evidence="8" id="KW-0862">Zinc</keyword>
<dbReference type="PANTHER" id="PTHR46036:SF5">
    <property type="entry name" value="LACTOYLGLUTATHIONE LYASE"/>
    <property type="match status" value="1"/>
</dbReference>
<dbReference type="GO" id="GO:0046872">
    <property type="term" value="F:metal ion binding"/>
    <property type="evidence" value="ECO:0007669"/>
    <property type="project" value="UniProtKB-UniRule"/>
</dbReference>
<keyword evidence="9" id="KW-0533">Nickel</keyword>
<evidence type="ECO:0000313" key="12">
    <source>
        <dbReference type="Proteomes" id="UP000184550"/>
    </source>
</evidence>
<evidence type="ECO:0000256" key="2">
    <source>
        <dbReference type="ARBA" id="ARBA00010363"/>
    </source>
</evidence>
<dbReference type="PANTHER" id="PTHR46036">
    <property type="entry name" value="LACTOYLGLUTATHIONE LYASE"/>
    <property type="match status" value="1"/>
</dbReference>
<dbReference type="Pfam" id="PF00903">
    <property type="entry name" value="Glyoxalase"/>
    <property type="match status" value="1"/>
</dbReference>
<comment type="similarity">
    <text evidence="2 9">Belongs to the glyoxalase I family.</text>
</comment>
<dbReference type="EMBL" id="CZCU02000166">
    <property type="protein sequence ID" value="VXD25461.1"/>
    <property type="molecule type" value="Genomic_DNA"/>
</dbReference>
<sequence length="146" mass="16106">MRLLHTMLRVGNLDRSLKFYCDILGMKLLRQKDYPGGEFTLAFVGYGDESDHSVIELTYNWGVEHYEIGTGYGHIALGVDDIYQTCEQIRAAGGKITREPGPMKHGSTVIAFVEDPDSYKIELIQLGTQGSNSDKETPVTASTASS</sequence>
<dbReference type="CDD" id="cd16358">
    <property type="entry name" value="GlxI_Ni"/>
    <property type="match status" value="1"/>
</dbReference>
<accession>A0A7Z9C1Q8</accession>
<keyword evidence="5 9" id="KW-0456">Lyase</keyword>
<dbReference type="InterPro" id="IPR004361">
    <property type="entry name" value="Glyoxalase_1"/>
</dbReference>
<proteinExistence type="inferred from homology"/>
<evidence type="ECO:0000256" key="4">
    <source>
        <dbReference type="ARBA" id="ARBA00022723"/>
    </source>
</evidence>
<evidence type="ECO:0000256" key="5">
    <source>
        <dbReference type="ARBA" id="ARBA00023239"/>
    </source>
</evidence>
<feature type="active site" description="Proton donor/acceptor" evidence="7">
    <location>
        <position position="122"/>
    </location>
</feature>
<comment type="cofactor">
    <cofactor evidence="9">
        <name>Ni(2+)</name>
        <dbReference type="ChEBI" id="CHEBI:49786"/>
    </cofactor>
    <text evidence="9">Binds 1 nickel ion per subunit.</text>
</comment>
<dbReference type="PROSITE" id="PS00934">
    <property type="entry name" value="GLYOXALASE_I_1"/>
    <property type="match status" value="1"/>
</dbReference>
<dbReference type="GO" id="GO:0019243">
    <property type="term" value="P:methylglyoxal catabolic process to D-lactate via S-lactoyl-glutathione"/>
    <property type="evidence" value="ECO:0007669"/>
    <property type="project" value="TreeGrafter"/>
</dbReference>
<dbReference type="InterPro" id="IPR018146">
    <property type="entry name" value="Glyoxalase_1_CS"/>
</dbReference>
<comment type="cofactor">
    <cofactor evidence="8">
        <name>Zn(2+)</name>
        <dbReference type="ChEBI" id="CHEBI:29105"/>
    </cofactor>
    <text evidence="8">Binds 1 zinc ion per subunit. In the homodimer, two zinc ions are bound between subunits.</text>
</comment>
<feature type="binding site" evidence="8">
    <location>
        <position position="122"/>
    </location>
    <ligand>
        <name>Zn(2+)</name>
        <dbReference type="ChEBI" id="CHEBI:29105"/>
        <note>ligand shared between dimeric partners</note>
    </ligand>
</feature>
<feature type="binding site" evidence="8">
    <location>
        <position position="74"/>
    </location>
    <ligand>
        <name>Zn(2+)</name>
        <dbReference type="ChEBI" id="CHEBI:29105"/>
        <note>ligand shared between dimeric partners</note>
    </ligand>
</feature>
<dbReference type="PROSITE" id="PS00935">
    <property type="entry name" value="GLYOXALASE_I_2"/>
    <property type="match status" value="1"/>
</dbReference>
<dbReference type="InterPro" id="IPR004360">
    <property type="entry name" value="Glyas_Fos-R_dOase_dom"/>
</dbReference>
<dbReference type="InterPro" id="IPR037523">
    <property type="entry name" value="VOC_core"/>
</dbReference>
<dbReference type="EC" id="4.4.1.5" evidence="3 9"/>
<dbReference type="NCBIfam" id="TIGR00068">
    <property type="entry name" value="glyox_I"/>
    <property type="match status" value="1"/>
</dbReference>
<dbReference type="OrthoDB" id="192739at2"/>
<evidence type="ECO:0000256" key="8">
    <source>
        <dbReference type="PIRSR" id="PIRSR604361-3"/>
    </source>
</evidence>
<keyword evidence="4 8" id="KW-0479">Metal-binding</keyword>
<dbReference type="PROSITE" id="PS51819">
    <property type="entry name" value="VOC"/>
    <property type="match status" value="1"/>
</dbReference>